<evidence type="ECO:0000313" key="2">
    <source>
        <dbReference type="EMBL" id="GAA0167820.1"/>
    </source>
</evidence>
<dbReference type="Proteomes" id="UP001454036">
    <property type="component" value="Unassembled WGS sequence"/>
</dbReference>
<keyword evidence="3" id="KW-1185">Reference proteome</keyword>
<sequence length="103" mass="11606">MQGASLHMISPDLDYGFSFGMMHHILFSLKLLEVLSKSFSSVQRLNKYCGRAVSSRSKDDHHEISSPGSVSGLSQVRAESEFTSRFAFFTWAEGLFAQLKHYI</sequence>
<dbReference type="EMBL" id="BAABME010006240">
    <property type="protein sequence ID" value="GAA0167820.1"/>
    <property type="molecule type" value="Genomic_DNA"/>
</dbReference>
<name>A0AAV3QW98_LITER</name>
<proteinExistence type="predicted"/>
<gene>
    <name evidence="2" type="ORF">LIER_22668</name>
</gene>
<feature type="region of interest" description="Disordered" evidence="1">
    <location>
        <begin position="53"/>
        <end position="74"/>
    </location>
</feature>
<protein>
    <submittedName>
        <fullName evidence="2">Uncharacterized protein</fullName>
    </submittedName>
</protein>
<organism evidence="2 3">
    <name type="scientific">Lithospermum erythrorhizon</name>
    <name type="common">Purple gromwell</name>
    <name type="synonym">Lithospermum officinale var. erythrorhizon</name>
    <dbReference type="NCBI Taxonomy" id="34254"/>
    <lineage>
        <taxon>Eukaryota</taxon>
        <taxon>Viridiplantae</taxon>
        <taxon>Streptophyta</taxon>
        <taxon>Embryophyta</taxon>
        <taxon>Tracheophyta</taxon>
        <taxon>Spermatophyta</taxon>
        <taxon>Magnoliopsida</taxon>
        <taxon>eudicotyledons</taxon>
        <taxon>Gunneridae</taxon>
        <taxon>Pentapetalae</taxon>
        <taxon>asterids</taxon>
        <taxon>lamiids</taxon>
        <taxon>Boraginales</taxon>
        <taxon>Boraginaceae</taxon>
        <taxon>Boraginoideae</taxon>
        <taxon>Lithospermeae</taxon>
        <taxon>Lithospermum</taxon>
    </lineage>
</organism>
<comment type="caution">
    <text evidence="2">The sequence shown here is derived from an EMBL/GenBank/DDBJ whole genome shotgun (WGS) entry which is preliminary data.</text>
</comment>
<accession>A0AAV3QW98</accession>
<dbReference type="AlphaFoldDB" id="A0AAV3QW98"/>
<evidence type="ECO:0000313" key="3">
    <source>
        <dbReference type="Proteomes" id="UP001454036"/>
    </source>
</evidence>
<reference evidence="2 3" key="1">
    <citation type="submission" date="2024-01" db="EMBL/GenBank/DDBJ databases">
        <title>The complete chloroplast genome sequence of Lithospermum erythrorhizon: insights into the phylogenetic relationship among Boraginaceae species and the maternal lineages of purple gromwells.</title>
        <authorList>
            <person name="Okada T."/>
            <person name="Watanabe K."/>
        </authorList>
    </citation>
    <scope>NUCLEOTIDE SEQUENCE [LARGE SCALE GENOMIC DNA]</scope>
</reference>
<evidence type="ECO:0000256" key="1">
    <source>
        <dbReference type="SAM" id="MobiDB-lite"/>
    </source>
</evidence>